<feature type="transmembrane region" description="Helical" evidence="6">
    <location>
        <begin position="165"/>
        <end position="189"/>
    </location>
</feature>
<evidence type="ECO:0000256" key="4">
    <source>
        <dbReference type="ARBA" id="ARBA00022989"/>
    </source>
</evidence>
<dbReference type="GO" id="GO:0022857">
    <property type="term" value="F:transmembrane transporter activity"/>
    <property type="evidence" value="ECO:0007669"/>
    <property type="project" value="InterPro"/>
</dbReference>
<name>A0AAJ0LV54_9PEZI</name>
<dbReference type="InterPro" id="IPR002293">
    <property type="entry name" value="AA/rel_permease1"/>
</dbReference>
<evidence type="ECO:0000256" key="6">
    <source>
        <dbReference type="SAM" id="Phobius"/>
    </source>
</evidence>
<organism evidence="7 8">
    <name type="scientific">Extremus antarcticus</name>
    <dbReference type="NCBI Taxonomy" id="702011"/>
    <lineage>
        <taxon>Eukaryota</taxon>
        <taxon>Fungi</taxon>
        <taxon>Dikarya</taxon>
        <taxon>Ascomycota</taxon>
        <taxon>Pezizomycotina</taxon>
        <taxon>Dothideomycetes</taxon>
        <taxon>Dothideomycetidae</taxon>
        <taxon>Mycosphaerellales</taxon>
        <taxon>Extremaceae</taxon>
        <taxon>Extremus</taxon>
    </lineage>
</organism>
<sequence length="326" mass="35425">MVVLVYPDANVTQLWQTTLMIYLFLLLTFAFNIWAANYLPAAESVVLGIHVAGFIIFMAVLWSMGEHISAKQVFTQFHDGGGWGSIGLSTLVGLSTPLWCFIGPACGAHMSEELRDASLQLPRAMMWVTFFNGILGISMLISFCFCVGDINAILNAGSGISILNVVYAVILGNLLVVLTFFSTVTVIATSSRQCWAFARDGGFPFSAWISKVGTSHVVPINALLVCFSVSIILAAINFGSDVALNAIISVSNAALIFSYIISVGCIRLKRLRGQQLLARRWSLGKYGGIMNDITLVFLSISLVFSFSLSHRWSAIQPGRWTSTGRS</sequence>
<evidence type="ECO:0000256" key="2">
    <source>
        <dbReference type="ARBA" id="ARBA00022448"/>
    </source>
</evidence>
<feature type="transmembrane region" description="Helical" evidence="6">
    <location>
        <begin position="217"/>
        <end position="236"/>
    </location>
</feature>
<evidence type="ECO:0000256" key="5">
    <source>
        <dbReference type="ARBA" id="ARBA00023136"/>
    </source>
</evidence>
<comment type="subcellular location">
    <subcellularLocation>
        <location evidence="1">Membrane</location>
        <topology evidence="1">Multi-pass membrane protein</topology>
    </subcellularLocation>
</comment>
<feature type="transmembrane region" description="Helical" evidence="6">
    <location>
        <begin position="127"/>
        <end position="153"/>
    </location>
</feature>
<accession>A0AAJ0LV54</accession>
<dbReference type="Pfam" id="PF13520">
    <property type="entry name" value="AA_permease_2"/>
    <property type="match status" value="1"/>
</dbReference>
<keyword evidence="5 6" id="KW-0472">Membrane</keyword>
<feature type="transmembrane region" description="Helical" evidence="6">
    <location>
        <begin position="20"/>
        <end position="39"/>
    </location>
</feature>
<evidence type="ECO:0000256" key="1">
    <source>
        <dbReference type="ARBA" id="ARBA00004141"/>
    </source>
</evidence>
<feature type="transmembrane region" description="Helical" evidence="6">
    <location>
        <begin position="242"/>
        <end position="268"/>
    </location>
</feature>
<dbReference type="PANTHER" id="PTHR45649">
    <property type="entry name" value="AMINO-ACID PERMEASE BAT1"/>
    <property type="match status" value="1"/>
</dbReference>
<feature type="transmembrane region" description="Helical" evidence="6">
    <location>
        <begin position="85"/>
        <end position="106"/>
    </location>
</feature>
<keyword evidence="3 6" id="KW-0812">Transmembrane</keyword>
<feature type="transmembrane region" description="Helical" evidence="6">
    <location>
        <begin position="289"/>
        <end position="308"/>
    </location>
</feature>
<evidence type="ECO:0008006" key="9">
    <source>
        <dbReference type="Google" id="ProtNLM"/>
    </source>
</evidence>
<dbReference type="PANTHER" id="PTHR45649:SF14">
    <property type="entry name" value="GABA PERMEASE"/>
    <property type="match status" value="1"/>
</dbReference>
<feature type="transmembrane region" description="Helical" evidence="6">
    <location>
        <begin position="46"/>
        <end position="65"/>
    </location>
</feature>
<gene>
    <name evidence="7" type="ORF">LTR09_002852</name>
</gene>
<protein>
    <recommendedName>
        <fullName evidence="9">Amino acid permease</fullName>
    </recommendedName>
</protein>
<dbReference type="EMBL" id="JAWDJX010000006">
    <property type="protein sequence ID" value="KAK3056345.1"/>
    <property type="molecule type" value="Genomic_DNA"/>
</dbReference>
<dbReference type="Gene3D" id="1.20.1740.10">
    <property type="entry name" value="Amino acid/polyamine transporter I"/>
    <property type="match status" value="1"/>
</dbReference>
<comment type="caution">
    <text evidence="7">The sequence shown here is derived from an EMBL/GenBank/DDBJ whole genome shotgun (WGS) entry which is preliminary data.</text>
</comment>
<dbReference type="Proteomes" id="UP001271007">
    <property type="component" value="Unassembled WGS sequence"/>
</dbReference>
<evidence type="ECO:0000256" key="3">
    <source>
        <dbReference type="ARBA" id="ARBA00022692"/>
    </source>
</evidence>
<keyword evidence="2" id="KW-0813">Transport</keyword>
<reference evidence="7" key="1">
    <citation type="submission" date="2023-04" db="EMBL/GenBank/DDBJ databases">
        <title>Black Yeasts Isolated from many extreme environments.</title>
        <authorList>
            <person name="Coleine C."/>
            <person name="Stajich J.E."/>
            <person name="Selbmann L."/>
        </authorList>
    </citation>
    <scope>NUCLEOTIDE SEQUENCE</scope>
    <source>
        <strain evidence="7">CCFEE 5312</strain>
    </source>
</reference>
<keyword evidence="8" id="KW-1185">Reference proteome</keyword>
<evidence type="ECO:0000313" key="8">
    <source>
        <dbReference type="Proteomes" id="UP001271007"/>
    </source>
</evidence>
<keyword evidence="4 6" id="KW-1133">Transmembrane helix</keyword>
<dbReference type="AlphaFoldDB" id="A0AAJ0LV54"/>
<dbReference type="GO" id="GO:0016020">
    <property type="term" value="C:membrane"/>
    <property type="evidence" value="ECO:0007669"/>
    <property type="project" value="UniProtKB-SubCell"/>
</dbReference>
<proteinExistence type="predicted"/>
<evidence type="ECO:0000313" key="7">
    <source>
        <dbReference type="EMBL" id="KAK3056345.1"/>
    </source>
</evidence>